<proteinExistence type="predicted"/>
<accession>A0AAV7I6R0</accession>
<reference evidence="1 2" key="1">
    <citation type="journal article" date="2021" name="J. Hered.">
        <title>A chromosome-level genome assembly of the parasitoid wasp, Cotesia glomerata (Hymenoptera: Braconidae).</title>
        <authorList>
            <person name="Pinto B.J."/>
            <person name="Weis J.J."/>
            <person name="Gamble T."/>
            <person name="Ode P.J."/>
            <person name="Paul R."/>
            <person name="Zaspel J.M."/>
        </authorList>
    </citation>
    <scope>NUCLEOTIDE SEQUENCE [LARGE SCALE GENOMIC DNA]</scope>
    <source>
        <strain evidence="1">CgM1</strain>
    </source>
</reference>
<evidence type="ECO:0000313" key="1">
    <source>
        <dbReference type="EMBL" id="KAH0547424.1"/>
    </source>
</evidence>
<name>A0AAV7I6R0_COTGL</name>
<sequence length="87" mass="9465">MSSGVDVDCRIKGSHASVLDKSSTKLNSRSTGSFNGVKAMLQCNQLIVKRIAPAENTTYNSFDRSCHVRAEADAFLRPRTGKAAYNL</sequence>
<dbReference type="AlphaFoldDB" id="A0AAV7I6R0"/>
<comment type="caution">
    <text evidence="1">The sequence shown here is derived from an EMBL/GenBank/DDBJ whole genome shotgun (WGS) entry which is preliminary data.</text>
</comment>
<gene>
    <name evidence="1" type="ORF">KQX54_019277</name>
</gene>
<dbReference type="EMBL" id="JAHXZJ010002237">
    <property type="protein sequence ID" value="KAH0547424.1"/>
    <property type="molecule type" value="Genomic_DNA"/>
</dbReference>
<evidence type="ECO:0000313" key="2">
    <source>
        <dbReference type="Proteomes" id="UP000826195"/>
    </source>
</evidence>
<dbReference type="Proteomes" id="UP000826195">
    <property type="component" value="Unassembled WGS sequence"/>
</dbReference>
<keyword evidence="2" id="KW-1185">Reference proteome</keyword>
<organism evidence="1 2">
    <name type="scientific">Cotesia glomerata</name>
    <name type="common">Lepidopteran parasitic wasp</name>
    <name type="synonym">Apanteles glomeratus</name>
    <dbReference type="NCBI Taxonomy" id="32391"/>
    <lineage>
        <taxon>Eukaryota</taxon>
        <taxon>Metazoa</taxon>
        <taxon>Ecdysozoa</taxon>
        <taxon>Arthropoda</taxon>
        <taxon>Hexapoda</taxon>
        <taxon>Insecta</taxon>
        <taxon>Pterygota</taxon>
        <taxon>Neoptera</taxon>
        <taxon>Endopterygota</taxon>
        <taxon>Hymenoptera</taxon>
        <taxon>Apocrita</taxon>
        <taxon>Ichneumonoidea</taxon>
        <taxon>Braconidae</taxon>
        <taxon>Microgastrinae</taxon>
        <taxon>Cotesia</taxon>
    </lineage>
</organism>
<protein>
    <submittedName>
        <fullName evidence="1">Uncharacterized protein</fullName>
    </submittedName>
</protein>